<dbReference type="EMBL" id="HBJA01077531">
    <property type="protein sequence ID" value="CAE0816013.1"/>
    <property type="molecule type" value="Transcribed_RNA"/>
</dbReference>
<proteinExistence type="predicted"/>
<dbReference type="InterPro" id="IPR011006">
    <property type="entry name" value="CheY-like_superfamily"/>
</dbReference>
<accession>A0A7S4L9X6</accession>
<dbReference type="InterPro" id="IPR001789">
    <property type="entry name" value="Sig_transdc_resp-reg_receiver"/>
</dbReference>
<evidence type="ECO:0000256" key="2">
    <source>
        <dbReference type="ARBA" id="ARBA00023012"/>
    </source>
</evidence>
<organism evidence="5">
    <name type="scientific">Eutreptiella gymnastica</name>
    <dbReference type="NCBI Taxonomy" id="73025"/>
    <lineage>
        <taxon>Eukaryota</taxon>
        <taxon>Discoba</taxon>
        <taxon>Euglenozoa</taxon>
        <taxon>Euglenida</taxon>
        <taxon>Spirocuta</taxon>
        <taxon>Euglenophyceae</taxon>
        <taxon>Eutreptiales</taxon>
        <taxon>Eutreptiaceae</taxon>
        <taxon>Eutreptiella</taxon>
    </lineage>
</organism>
<evidence type="ECO:0000313" key="5">
    <source>
        <dbReference type="EMBL" id="CAE0816013.1"/>
    </source>
</evidence>
<dbReference type="AlphaFoldDB" id="A0A7S4L9X6"/>
<feature type="domain" description="Response regulatory" evidence="4">
    <location>
        <begin position="1"/>
        <end position="100"/>
    </location>
</feature>
<name>A0A7S4L9X6_9EUGL</name>
<keyword evidence="2" id="KW-0902">Two-component regulatory system</keyword>
<sequence>MFADVAEVTIAKNGQEVLDVLAMDDSYVMILMDLQMPVLDGIAATKAIRANPAWDHISIVGFTASTFSDELQAGISAGMFELLSKQTPRAKMHKVLDECIARSKERRGGIP</sequence>
<reference evidence="5" key="1">
    <citation type="submission" date="2021-01" db="EMBL/GenBank/DDBJ databases">
        <authorList>
            <person name="Corre E."/>
            <person name="Pelletier E."/>
            <person name="Niang G."/>
            <person name="Scheremetjew M."/>
            <person name="Finn R."/>
            <person name="Kale V."/>
            <person name="Holt S."/>
            <person name="Cochrane G."/>
            <person name="Meng A."/>
            <person name="Brown T."/>
            <person name="Cohen L."/>
        </authorList>
    </citation>
    <scope>NUCLEOTIDE SEQUENCE</scope>
    <source>
        <strain evidence="5">CCMP1594</strain>
    </source>
</reference>
<dbReference type="PANTHER" id="PTHR45339:SF1">
    <property type="entry name" value="HYBRID SIGNAL TRANSDUCTION HISTIDINE KINASE J"/>
    <property type="match status" value="1"/>
</dbReference>
<dbReference type="PANTHER" id="PTHR45339">
    <property type="entry name" value="HYBRID SIGNAL TRANSDUCTION HISTIDINE KINASE J"/>
    <property type="match status" value="1"/>
</dbReference>
<dbReference type="GO" id="GO:0000160">
    <property type="term" value="P:phosphorelay signal transduction system"/>
    <property type="evidence" value="ECO:0007669"/>
    <property type="project" value="UniProtKB-KW"/>
</dbReference>
<gene>
    <name evidence="5" type="ORF">EGYM00163_LOCUS27172</name>
</gene>
<dbReference type="Pfam" id="PF00072">
    <property type="entry name" value="Response_reg"/>
    <property type="match status" value="1"/>
</dbReference>
<evidence type="ECO:0000256" key="1">
    <source>
        <dbReference type="ARBA" id="ARBA00022553"/>
    </source>
</evidence>
<evidence type="ECO:0000259" key="4">
    <source>
        <dbReference type="PROSITE" id="PS50110"/>
    </source>
</evidence>
<feature type="modified residue" description="4-aspartylphosphate" evidence="3">
    <location>
        <position position="33"/>
    </location>
</feature>
<keyword evidence="1 3" id="KW-0597">Phosphoprotein</keyword>
<dbReference type="PROSITE" id="PS50110">
    <property type="entry name" value="RESPONSE_REGULATORY"/>
    <property type="match status" value="1"/>
</dbReference>
<protein>
    <recommendedName>
        <fullName evidence="4">Response regulatory domain-containing protein</fullName>
    </recommendedName>
</protein>
<evidence type="ECO:0000256" key="3">
    <source>
        <dbReference type="PROSITE-ProRule" id="PRU00169"/>
    </source>
</evidence>
<dbReference type="SUPFAM" id="SSF52172">
    <property type="entry name" value="CheY-like"/>
    <property type="match status" value="1"/>
</dbReference>
<dbReference type="CDD" id="cd17546">
    <property type="entry name" value="REC_hyHK_CKI1_RcsC-like"/>
    <property type="match status" value="1"/>
</dbReference>
<dbReference type="Gene3D" id="3.40.50.2300">
    <property type="match status" value="1"/>
</dbReference>